<feature type="compositionally biased region" description="Polar residues" evidence="1">
    <location>
        <begin position="417"/>
        <end position="427"/>
    </location>
</feature>
<feature type="compositionally biased region" description="Low complexity" evidence="1">
    <location>
        <begin position="147"/>
        <end position="169"/>
    </location>
</feature>
<gene>
    <name evidence="3" type="ORF">PHATRDRAFT_48560</name>
</gene>
<protein>
    <submittedName>
        <fullName evidence="3">Uncharacterized protein</fullName>
    </submittedName>
</protein>
<feature type="compositionally biased region" description="Acidic residues" evidence="1">
    <location>
        <begin position="170"/>
        <end position="184"/>
    </location>
</feature>
<sequence length="679" mass="73131">MSTLYLVSGDSSNSSVDEGGWSENDGHSSGTEEDPDVSIVDPETFSTDSSKGSASLARGTFEASPLRKRHHATTNVGVQPAGPSTAVPLLKNPWKDANQTSPSVDGMSLTVNKTPGATKSLFGPRDSSSDEEVELEHEIVFEKASGEETPVSSSSSSSSDSSLEEVSVSDGEEYVEEVLVEDGDVPVLNSEPMEETEIPKTNQPVKVGVLDQDDDEALEPVVEQDSKSNDPPRRKGFLGLFGKTIPATDTISYNNTAPKVVEYAEEAVNDVEEPSETLPIEIADTHRKGRFAWRTGKSKPDEQADGQQSEKGALENVDNLLVAETTESKQRRGLFGRRQRASSKDIEQANLEAAANIAPETICETQDEQPPNADFNGTSGPVPKATSDDEIVSMSNTEAEIMFGDGSTNGGTPSVRAHSTPTRQASDAESGEFFTPEHEHTHTRRPLFGVGRAKTPDTSPSEDEPSMEAPSLNNHTKDHHGSTLTPRRLYLILLLATVVIVLCSIGTAFYGTKLALEVFGTEKRGSVPSPAPVLIEDELCPVENVPIEFHITFDSKPAEVGITLRDAGSTTSGVWLFGPGTFRSFTQFARSNVFRLCVSPQLEYDFEVSDAASNGLVANFAGTNVFGHWELFYNNSLAASYNGNCNDTAVNECGEYCSCKYTLTSRRTTGVCETECPEV</sequence>
<dbReference type="Proteomes" id="UP000000759">
    <property type="component" value="Chromosome 18"/>
</dbReference>
<dbReference type="OrthoDB" id="56478at2759"/>
<proteinExistence type="predicted"/>
<dbReference type="RefSeq" id="XP_002183050.1">
    <property type="nucleotide sequence ID" value="XM_002183014.1"/>
</dbReference>
<feature type="transmembrane region" description="Helical" evidence="2">
    <location>
        <begin position="489"/>
        <end position="510"/>
    </location>
</feature>
<keyword evidence="2" id="KW-0472">Membrane</keyword>
<reference evidence="4" key="2">
    <citation type="submission" date="2008-08" db="EMBL/GenBank/DDBJ databases">
        <authorList>
            <consortium name="Diatom Consortium"/>
            <person name="Grigoriev I."/>
            <person name="Grimwood J."/>
            <person name="Kuo A."/>
            <person name="Otillar R.P."/>
            <person name="Salamov A."/>
            <person name="Detter J.C."/>
            <person name="Lindquist E."/>
            <person name="Shapiro H."/>
            <person name="Lucas S."/>
            <person name="Glavina del Rio T."/>
            <person name="Pitluck S."/>
            <person name="Rokhsar D."/>
            <person name="Bowler C."/>
        </authorList>
    </citation>
    <scope>GENOME REANNOTATION</scope>
    <source>
        <strain evidence="4">CCAP 1055/1</strain>
    </source>
</reference>
<evidence type="ECO:0000313" key="4">
    <source>
        <dbReference type="Proteomes" id="UP000000759"/>
    </source>
</evidence>
<keyword evidence="4" id="KW-1185">Reference proteome</keyword>
<feature type="compositionally biased region" description="Polar residues" evidence="1">
    <location>
        <begin position="97"/>
        <end position="117"/>
    </location>
</feature>
<keyword evidence="2" id="KW-0812">Transmembrane</keyword>
<dbReference type="HOGENOM" id="CLU_405191_0_0_1"/>
<feature type="region of interest" description="Disordered" evidence="1">
    <location>
        <begin position="1"/>
        <end position="235"/>
    </location>
</feature>
<dbReference type="InParanoid" id="B7G7P1"/>
<dbReference type="KEGG" id="pti:PHATRDRAFT_48560"/>
<feature type="region of interest" description="Disordered" evidence="1">
    <location>
        <begin position="366"/>
        <end position="387"/>
    </location>
</feature>
<feature type="compositionally biased region" description="Basic and acidic residues" evidence="1">
    <location>
        <begin position="136"/>
        <end position="146"/>
    </location>
</feature>
<keyword evidence="2" id="KW-1133">Transmembrane helix</keyword>
<feature type="region of interest" description="Disordered" evidence="1">
    <location>
        <begin position="405"/>
        <end position="482"/>
    </location>
</feature>
<dbReference type="AlphaFoldDB" id="B7G7P1"/>
<feature type="compositionally biased region" description="Basic and acidic residues" evidence="1">
    <location>
        <begin position="224"/>
        <end position="233"/>
    </location>
</feature>
<feature type="region of interest" description="Disordered" evidence="1">
    <location>
        <begin position="293"/>
        <end position="316"/>
    </location>
</feature>
<organism evidence="3 4">
    <name type="scientific">Phaeodactylum tricornutum (strain CCAP 1055/1)</name>
    <dbReference type="NCBI Taxonomy" id="556484"/>
    <lineage>
        <taxon>Eukaryota</taxon>
        <taxon>Sar</taxon>
        <taxon>Stramenopiles</taxon>
        <taxon>Ochrophyta</taxon>
        <taxon>Bacillariophyta</taxon>
        <taxon>Bacillariophyceae</taxon>
        <taxon>Bacillariophycidae</taxon>
        <taxon>Naviculales</taxon>
        <taxon>Phaeodactylaceae</taxon>
        <taxon>Phaeodactylum</taxon>
    </lineage>
</organism>
<accession>B7G7P1</accession>
<evidence type="ECO:0000256" key="2">
    <source>
        <dbReference type="SAM" id="Phobius"/>
    </source>
</evidence>
<feature type="compositionally biased region" description="Polar residues" evidence="1">
    <location>
        <begin position="1"/>
        <end position="16"/>
    </location>
</feature>
<dbReference type="GeneID" id="7194728"/>
<evidence type="ECO:0000256" key="1">
    <source>
        <dbReference type="SAM" id="MobiDB-lite"/>
    </source>
</evidence>
<feature type="compositionally biased region" description="Polar residues" evidence="1">
    <location>
        <begin position="44"/>
        <end position="53"/>
    </location>
</feature>
<dbReference type="EMBL" id="CM000620">
    <property type="protein sequence ID" value="EEC45268.1"/>
    <property type="molecule type" value="Genomic_DNA"/>
</dbReference>
<name>B7G7P1_PHATC</name>
<reference evidence="3 4" key="1">
    <citation type="journal article" date="2008" name="Nature">
        <title>The Phaeodactylum genome reveals the evolutionary history of diatom genomes.</title>
        <authorList>
            <person name="Bowler C."/>
            <person name="Allen A.E."/>
            <person name="Badger J.H."/>
            <person name="Grimwood J."/>
            <person name="Jabbari K."/>
            <person name="Kuo A."/>
            <person name="Maheswari U."/>
            <person name="Martens C."/>
            <person name="Maumus F."/>
            <person name="Otillar R.P."/>
            <person name="Rayko E."/>
            <person name="Salamov A."/>
            <person name="Vandepoele K."/>
            <person name="Beszteri B."/>
            <person name="Gruber A."/>
            <person name="Heijde M."/>
            <person name="Katinka M."/>
            <person name="Mock T."/>
            <person name="Valentin K."/>
            <person name="Verret F."/>
            <person name="Berges J.A."/>
            <person name="Brownlee C."/>
            <person name="Cadoret J.P."/>
            <person name="Chiovitti A."/>
            <person name="Choi C.J."/>
            <person name="Coesel S."/>
            <person name="De Martino A."/>
            <person name="Detter J.C."/>
            <person name="Durkin C."/>
            <person name="Falciatore A."/>
            <person name="Fournet J."/>
            <person name="Haruta M."/>
            <person name="Huysman M.J."/>
            <person name="Jenkins B.D."/>
            <person name="Jiroutova K."/>
            <person name="Jorgensen R.E."/>
            <person name="Joubert Y."/>
            <person name="Kaplan A."/>
            <person name="Kroger N."/>
            <person name="Kroth P.G."/>
            <person name="La Roche J."/>
            <person name="Lindquist E."/>
            <person name="Lommer M."/>
            <person name="Martin-Jezequel V."/>
            <person name="Lopez P.J."/>
            <person name="Lucas S."/>
            <person name="Mangogna M."/>
            <person name="McGinnis K."/>
            <person name="Medlin L.K."/>
            <person name="Montsant A."/>
            <person name="Oudot-Le Secq M.P."/>
            <person name="Napoli C."/>
            <person name="Obornik M."/>
            <person name="Parker M.S."/>
            <person name="Petit J.L."/>
            <person name="Porcel B.M."/>
            <person name="Poulsen N."/>
            <person name="Robison M."/>
            <person name="Rychlewski L."/>
            <person name="Rynearson T.A."/>
            <person name="Schmutz J."/>
            <person name="Shapiro H."/>
            <person name="Siaut M."/>
            <person name="Stanley M."/>
            <person name="Sussman M.R."/>
            <person name="Taylor A.R."/>
            <person name="Vardi A."/>
            <person name="von Dassow P."/>
            <person name="Vyverman W."/>
            <person name="Willis A."/>
            <person name="Wyrwicz L.S."/>
            <person name="Rokhsar D.S."/>
            <person name="Weissenbach J."/>
            <person name="Armbrust E.V."/>
            <person name="Green B.R."/>
            <person name="Van de Peer Y."/>
            <person name="Grigoriev I.V."/>
        </authorList>
    </citation>
    <scope>NUCLEOTIDE SEQUENCE [LARGE SCALE GENOMIC DNA]</scope>
    <source>
        <strain evidence="3 4">CCAP 1055/1</strain>
    </source>
</reference>
<evidence type="ECO:0000313" key="3">
    <source>
        <dbReference type="EMBL" id="EEC45268.1"/>
    </source>
</evidence>
<dbReference type="PaxDb" id="2850-Phatr48560"/>